<evidence type="ECO:0000256" key="1">
    <source>
        <dbReference type="SAM" id="MobiDB-lite"/>
    </source>
</evidence>
<dbReference type="Proteomes" id="UP000642509">
    <property type="component" value="Unassembled WGS sequence"/>
</dbReference>
<feature type="transmembrane region" description="Helical" evidence="2">
    <location>
        <begin position="197"/>
        <end position="216"/>
    </location>
</feature>
<evidence type="ECO:0000313" key="3">
    <source>
        <dbReference type="EMBL" id="GGO45061.1"/>
    </source>
</evidence>
<dbReference type="RefSeq" id="WP_229672434.1">
    <property type="nucleotide sequence ID" value="NZ_BAAAOU010000005.1"/>
</dbReference>
<feature type="transmembrane region" description="Helical" evidence="2">
    <location>
        <begin position="49"/>
        <end position="69"/>
    </location>
</feature>
<reference evidence="4" key="1">
    <citation type="journal article" date="2019" name="Int. J. Syst. Evol. Microbiol.">
        <title>The Global Catalogue of Microorganisms (GCM) 10K type strain sequencing project: providing services to taxonomists for standard genome sequencing and annotation.</title>
        <authorList>
            <consortium name="The Broad Institute Genomics Platform"/>
            <consortium name="The Broad Institute Genome Sequencing Center for Infectious Disease"/>
            <person name="Wu L."/>
            <person name="Ma J."/>
        </authorList>
    </citation>
    <scope>NUCLEOTIDE SEQUENCE [LARGE SCALE GENOMIC DNA]</scope>
    <source>
        <strain evidence="4">CGMCC 1.7064</strain>
    </source>
</reference>
<evidence type="ECO:0000256" key="2">
    <source>
        <dbReference type="SAM" id="Phobius"/>
    </source>
</evidence>
<sequence length="283" mass="30021">MSTTVSPQIQQRQYGQQGRHGRKRSRLRIITAFAGWEFLRNARMVESTFFIVVLPTVLYLMFGALSAFGESPVGNGTIATYNMTAMTVYGATMATSAIAGSAALERQQGWGRQLGLTGLTSTGYMLGKVLVALGIALMPIVVVFTVGSLTGAAFDEAWMWPASGALALLGAIPFALYGLAAALLFRSEAAVSGASGILVVLAFFGNLFMPLSGTLLEIARFTPIYGIAALARWPQLEGTVVSMEDGGAPISDPLWAIVLNVVAWTVLFAAICLVASRRSTRRG</sequence>
<feature type="transmembrane region" description="Helical" evidence="2">
    <location>
        <begin position="81"/>
        <end position="104"/>
    </location>
</feature>
<evidence type="ECO:0000313" key="4">
    <source>
        <dbReference type="Proteomes" id="UP000642509"/>
    </source>
</evidence>
<gene>
    <name evidence="3" type="ORF">GCM10010977_16900</name>
</gene>
<feature type="region of interest" description="Disordered" evidence="1">
    <location>
        <begin position="1"/>
        <end position="20"/>
    </location>
</feature>
<keyword evidence="4" id="KW-1185">Reference proteome</keyword>
<keyword evidence="2" id="KW-0812">Transmembrane</keyword>
<feature type="transmembrane region" description="Helical" evidence="2">
    <location>
        <begin position="125"/>
        <end position="146"/>
    </location>
</feature>
<evidence type="ECO:0008006" key="5">
    <source>
        <dbReference type="Google" id="ProtNLM"/>
    </source>
</evidence>
<dbReference type="EMBL" id="BMLQ01000004">
    <property type="protein sequence ID" value="GGO45061.1"/>
    <property type="molecule type" value="Genomic_DNA"/>
</dbReference>
<proteinExistence type="predicted"/>
<name>A0ABQ2LZR4_9MICC</name>
<feature type="transmembrane region" description="Helical" evidence="2">
    <location>
        <begin position="254"/>
        <end position="275"/>
    </location>
</feature>
<keyword evidence="2" id="KW-0472">Membrane</keyword>
<accession>A0ABQ2LZR4</accession>
<organism evidence="3 4">
    <name type="scientific">Citricoccus zhacaiensis</name>
    <dbReference type="NCBI Taxonomy" id="489142"/>
    <lineage>
        <taxon>Bacteria</taxon>
        <taxon>Bacillati</taxon>
        <taxon>Actinomycetota</taxon>
        <taxon>Actinomycetes</taxon>
        <taxon>Micrococcales</taxon>
        <taxon>Micrococcaceae</taxon>
        <taxon>Citricoccus</taxon>
    </lineage>
</organism>
<feature type="transmembrane region" description="Helical" evidence="2">
    <location>
        <begin position="158"/>
        <end position="185"/>
    </location>
</feature>
<protein>
    <recommendedName>
        <fullName evidence="5">ABC transporter permease</fullName>
    </recommendedName>
</protein>
<feature type="compositionally biased region" description="Low complexity" evidence="1">
    <location>
        <begin position="8"/>
        <end position="17"/>
    </location>
</feature>
<comment type="caution">
    <text evidence="3">The sequence shown here is derived from an EMBL/GenBank/DDBJ whole genome shotgun (WGS) entry which is preliminary data.</text>
</comment>
<keyword evidence="2" id="KW-1133">Transmembrane helix</keyword>